<keyword evidence="4" id="KW-0653">Protein transport</keyword>
<evidence type="ECO:0000256" key="5">
    <source>
        <dbReference type="ARBA" id="ARBA00022989"/>
    </source>
</evidence>
<proteinExistence type="predicted"/>
<dbReference type="Gene3D" id="1.20.5.3310">
    <property type="match status" value="1"/>
</dbReference>
<keyword evidence="7 8" id="KW-0472">Membrane</keyword>
<evidence type="ECO:0000256" key="6">
    <source>
        <dbReference type="ARBA" id="ARBA00023010"/>
    </source>
</evidence>
<evidence type="ECO:0000313" key="10">
    <source>
        <dbReference type="Proteomes" id="UP000176850"/>
    </source>
</evidence>
<evidence type="ECO:0000313" key="9">
    <source>
        <dbReference type="EMBL" id="OGK18828.1"/>
    </source>
</evidence>
<comment type="caution">
    <text evidence="9">The sequence shown here is derived from an EMBL/GenBank/DDBJ whole genome shotgun (WGS) entry which is preliminary data.</text>
</comment>
<dbReference type="Pfam" id="PF02416">
    <property type="entry name" value="TatA_B_E"/>
    <property type="match status" value="1"/>
</dbReference>
<evidence type="ECO:0000256" key="1">
    <source>
        <dbReference type="ARBA" id="ARBA00004167"/>
    </source>
</evidence>
<keyword evidence="3 8" id="KW-0812">Transmembrane</keyword>
<comment type="subcellular location">
    <subcellularLocation>
        <location evidence="1">Membrane</location>
        <topology evidence="1">Single-pass membrane protein</topology>
    </subcellularLocation>
</comment>
<protein>
    <recommendedName>
        <fullName evidence="11">Sec-independent protein translocase protein TatA</fullName>
    </recommendedName>
</protein>
<evidence type="ECO:0000256" key="8">
    <source>
        <dbReference type="SAM" id="Phobius"/>
    </source>
</evidence>
<organism evidence="9 10">
    <name type="scientific">Candidatus Roizmanbacteria bacterium RIFCSPHIGHO2_01_FULL_39_24</name>
    <dbReference type="NCBI Taxonomy" id="1802032"/>
    <lineage>
        <taxon>Bacteria</taxon>
        <taxon>Candidatus Roizmaniibacteriota</taxon>
    </lineage>
</organism>
<dbReference type="EMBL" id="MFZH01000024">
    <property type="protein sequence ID" value="OGK18828.1"/>
    <property type="molecule type" value="Genomic_DNA"/>
</dbReference>
<evidence type="ECO:0000256" key="4">
    <source>
        <dbReference type="ARBA" id="ARBA00022927"/>
    </source>
</evidence>
<evidence type="ECO:0000256" key="3">
    <source>
        <dbReference type="ARBA" id="ARBA00022692"/>
    </source>
</evidence>
<evidence type="ECO:0000256" key="7">
    <source>
        <dbReference type="ARBA" id="ARBA00023136"/>
    </source>
</evidence>
<keyword evidence="6" id="KW-0811">Translocation</keyword>
<keyword evidence="5 8" id="KW-1133">Transmembrane helix</keyword>
<dbReference type="GO" id="GO:0015031">
    <property type="term" value="P:protein transport"/>
    <property type="evidence" value="ECO:0007669"/>
    <property type="project" value="UniProtKB-KW"/>
</dbReference>
<keyword evidence="2" id="KW-0813">Transport</keyword>
<dbReference type="GO" id="GO:0016020">
    <property type="term" value="C:membrane"/>
    <property type="evidence" value="ECO:0007669"/>
    <property type="project" value="UniProtKB-ARBA"/>
</dbReference>
<gene>
    <name evidence="9" type="ORF">A2799_02100</name>
</gene>
<dbReference type="AlphaFoldDB" id="A0A1F7GIJ1"/>
<name>A0A1F7GIJ1_9BACT</name>
<sequence length="79" mass="8865">MNILNNLGTTEIVIIAFILLVLFGQKKLMEWAKGLGESGREIKKVKKEFESTLNDDLDIEGVKVVEKNEMKEEKGGEGK</sequence>
<reference evidence="9 10" key="1">
    <citation type="journal article" date="2016" name="Nat. Commun.">
        <title>Thousands of microbial genomes shed light on interconnected biogeochemical processes in an aquifer system.</title>
        <authorList>
            <person name="Anantharaman K."/>
            <person name="Brown C.T."/>
            <person name="Hug L.A."/>
            <person name="Sharon I."/>
            <person name="Castelle C.J."/>
            <person name="Probst A.J."/>
            <person name="Thomas B.C."/>
            <person name="Singh A."/>
            <person name="Wilkins M.J."/>
            <person name="Karaoz U."/>
            <person name="Brodie E.L."/>
            <person name="Williams K.H."/>
            <person name="Hubbard S.S."/>
            <person name="Banfield J.F."/>
        </authorList>
    </citation>
    <scope>NUCLEOTIDE SEQUENCE [LARGE SCALE GENOMIC DNA]</scope>
</reference>
<evidence type="ECO:0000256" key="2">
    <source>
        <dbReference type="ARBA" id="ARBA00022448"/>
    </source>
</evidence>
<dbReference type="Proteomes" id="UP000176850">
    <property type="component" value="Unassembled WGS sequence"/>
</dbReference>
<evidence type="ECO:0008006" key="11">
    <source>
        <dbReference type="Google" id="ProtNLM"/>
    </source>
</evidence>
<feature type="transmembrane region" description="Helical" evidence="8">
    <location>
        <begin position="6"/>
        <end position="23"/>
    </location>
</feature>
<dbReference type="InterPro" id="IPR003369">
    <property type="entry name" value="TatA/B/E"/>
</dbReference>
<accession>A0A1F7GIJ1</accession>